<reference evidence="1" key="1">
    <citation type="submission" date="2019-08" db="EMBL/GenBank/DDBJ databases">
        <authorList>
            <person name="Kucharzyk K."/>
            <person name="Murdoch R.W."/>
            <person name="Higgins S."/>
            <person name="Loffler F."/>
        </authorList>
    </citation>
    <scope>NUCLEOTIDE SEQUENCE</scope>
</reference>
<dbReference type="AlphaFoldDB" id="A0A645J821"/>
<comment type="caution">
    <text evidence="1">The sequence shown here is derived from an EMBL/GenBank/DDBJ whole genome shotgun (WGS) entry which is preliminary data.</text>
</comment>
<proteinExistence type="predicted"/>
<sequence length="53" mass="6471">MNSQRITTSEIELWIMNDEGLYNWWKSSRMSMRNFIRENRSELISMIKKAMGR</sequence>
<evidence type="ECO:0000313" key="1">
    <source>
        <dbReference type="EMBL" id="MPN59818.1"/>
    </source>
</evidence>
<gene>
    <name evidence="1" type="ORF">SDC9_207540</name>
</gene>
<organism evidence="1">
    <name type="scientific">bioreactor metagenome</name>
    <dbReference type="NCBI Taxonomy" id="1076179"/>
    <lineage>
        <taxon>unclassified sequences</taxon>
        <taxon>metagenomes</taxon>
        <taxon>ecological metagenomes</taxon>
    </lineage>
</organism>
<dbReference type="EMBL" id="VSSQ01134270">
    <property type="protein sequence ID" value="MPN59818.1"/>
    <property type="molecule type" value="Genomic_DNA"/>
</dbReference>
<protein>
    <submittedName>
        <fullName evidence="1">Uncharacterized protein</fullName>
    </submittedName>
</protein>
<accession>A0A645J821</accession>
<name>A0A645J821_9ZZZZ</name>